<proteinExistence type="predicted"/>
<feature type="region of interest" description="Disordered" evidence="2">
    <location>
        <begin position="131"/>
        <end position="155"/>
    </location>
</feature>
<feature type="coiled-coil region" evidence="1">
    <location>
        <begin position="510"/>
        <end position="607"/>
    </location>
</feature>
<feature type="region of interest" description="Disordered" evidence="2">
    <location>
        <begin position="304"/>
        <end position="379"/>
    </location>
</feature>
<dbReference type="AlphaFoldDB" id="A0A8T0A7K1"/>
<keyword evidence="4" id="KW-1185">Reference proteome</keyword>
<accession>A0A8T0A7K1</accession>
<evidence type="ECO:0000256" key="1">
    <source>
        <dbReference type="SAM" id="Coils"/>
    </source>
</evidence>
<feature type="coiled-coil region" evidence="1">
    <location>
        <begin position="388"/>
        <end position="457"/>
    </location>
</feature>
<organism evidence="3 4">
    <name type="scientific">Silurus meridionalis</name>
    <name type="common">Southern catfish</name>
    <name type="synonym">Silurus soldatovi meridionalis</name>
    <dbReference type="NCBI Taxonomy" id="175797"/>
    <lineage>
        <taxon>Eukaryota</taxon>
        <taxon>Metazoa</taxon>
        <taxon>Chordata</taxon>
        <taxon>Craniata</taxon>
        <taxon>Vertebrata</taxon>
        <taxon>Euteleostomi</taxon>
        <taxon>Actinopterygii</taxon>
        <taxon>Neopterygii</taxon>
        <taxon>Teleostei</taxon>
        <taxon>Ostariophysi</taxon>
        <taxon>Siluriformes</taxon>
        <taxon>Siluridae</taxon>
        <taxon>Silurus</taxon>
    </lineage>
</organism>
<dbReference type="EMBL" id="JABFDY010000027">
    <property type="protein sequence ID" value="KAF7687217.1"/>
    <property type="molecule type" value="Genomic_DNA"/>
</dbReference>
<evidence type="ECO:0000313" key="3">
    <source>
        <dbReference type="EMBL" id="KAF7687217.1"/>
    </source>
</evidence>
<feature type="coiled-coil region" evidence="1">
    <location>
        <begin position="806"/>
        <end position="847"/>
    </location>
</feature>
<feature type="coiled-coil region" evidence="1">
    <location>
        <begin position="986"/>
        <end position="1013"/>
    </location>
</feature>
<protein>
    <submittedName>
        <fullName evidence="3">Uncharacterized protein</fullName>
    </submittedName>
</protein>
<feature type="compositionally biased region" description="Polar residues" evidence="2">
    <location>
        <begin position="1147"/>
        <end position="1158"/>
    </location>
</feature>
<evidence type="ECO:0000313" key="4">
    <source>
        <dbReference type="Proteomes" id="UP000606274"/>
    </source>
</evidence>
<sequence length="1158" mass="132170">MDNSNHDGADDTDELLSIEVISDFCPTRDHCDMLLDAIDAQLSRLQVRETLVTETCSLGQAKGENGKREDILGSVSLDRTTSISKDTGLGTDKASSAADVLTSDQADLTTVENSKNGMEHVRLQENVCEENEAHEGQGTTTEWPTGGAGGDRSSKREQCLWRLERLLGTGNGQVARKEDGDEEDSVRTEDFSARFLEEMLEPTKLSTAGSVPDFSAPDSASISSDTTLITEPHTSNSQRGNQNRSVVSFQNPSRQLAGVSLKSFDLVTIDSDLDSVCTERVRHHLQSSLTNSIAQEGFLENGSRAGRIGVKSTEGPENRRESSEDELNSVCVRGSRVLRSPSSVQRREKKNQSRRHNNTSTNSTASTASKGKAEDKRNSDFRYVEPSLAELQQQKLAGVQEMDRLREEVERAEKEKHTLHLSVGHTRTHTQLLRSELNKLQAQRDLYIQEVRALQESQAALQRHMTTIHHDSSPRRYMNSGCASALEREEMDHLLDKAKSELFSEQRRFRHTLETMQERLEEVNQGLEQKQEENRKLKEKCSKLEQKLITATKTRQDLQESVQKERVEQEGRLGALEKIVAQKELLLLAAQEEKNHLEMEIRAVREEHSAKLTASISHAQKQKELELEQFRTQMTLTHTEELQRVRIQVHEIKEAALREQAVTHTRHTESLHNRIQMKEEEVNRLEECLKQQQEELRKREEELRGEMQEQVKRVMAQEQKKWEEQRAESVRELQARLEKQMQEVEKRGKAEVEKEKRGALELQNKVLELQKTVEELDRAASKQTVVIRALRDEHQTEIYKLRRQLQQEAEGEAVRLKKSVRRSEAELQAVRAELQGMRAELAEQGRLQQGAEARHEQLNASWAQDIHAECVCLQELLTFTGFTVDNTHLSHGVTVNEAVKVLQSLRKSFQHLIPSLQTHITSLTHTKQQLSADKEEELRVQREQLIAEKEKAVNALREKLIHEHIEELSSLNRARVHEDDEGGGTAARLRRQLRAKDEELRQVQRNMVQWKEKTMARLARKFEQELTSELDRKPCRHKSDQRRRLEQLEGEMRHLTASSSEITDVPPSSTSSTHLPDTANTRDLDSFKLLRHLQSRIRQLQADAQSQTHTYTPNVVRLHRDRRNTELAGSYLETIVSAPDSSETRQRSGSRAATNAGL</sequence>
<feature type="compositionally biased region" description="Polar residues" evidence="2">
    <location>
        <begin position="218"/>
        <end position="244"/>
    </location>
</feature>
<gene>
    <name evidence="3" type="ORF">HF521_014445</name>
</gene>
<comment type="caution">
    <text evidence="3">The sequence shown here is derived from an EMBL/GenBank/DDBJ whole genome shotgun (WGS) entry which is preliminary data.</text>
</comment>
<name>A0A8T0A7K1_SILME</name>
<feature type="region of interest" description="Disordered" evidence="2">
    <location>
        <begin position="1052"/>
        <end position="1080"/>
    </location>
</feature>
<feature type="compositionally biased region" description="Low complexity" evidence="2">
    <location>
        <begin position="358"/>
        <end position="369"/>
    </location>
</feature>
<feature type="coiled-coil region" evidence="1">
    <location>
        <begin position="668"/>
        <end position="779"/>
    </location>
</feature>
<feature type="compositionally biased region" description="Polar residues" evidence="2">
    <location>
        <begin position="1056"/>
        <end position="1079"/>
    </location>
</feature>
<feature type="compositionally biased region" description="Basic residues" evidence="2">
    <location>
        <begin position="347"/>
        <end position="357"/>
    </location>
</feature>
<feature type="region of interest" description="Disordered" evidence="2">
    <location>
        <begin position="1138"/>
        <end position="1158"/>
    </location>
</feature>
<dbReference type="Proteomes" id="UP000606274">
    <property type="component" value="Unassembled WGS sequence"/>
</dbReference>
<reference evidence="3" key="1">
    <citation type="submission" date="2020-08" db="EMBL/GenBank/DDBJ databases">
        <title>Chromosome-level assembly of Southern catfish (Silurus meridionalis) provides insights into visual adaptation to the nocturnal and benthic lifestyles.</title>
        <authorList>
            <person name="Zhang Y."/>
            <person name="Wang D."/>
            <person name="Peng Z."/>
        </authorList>
    </citation>
    <scope>NUCLEOTIDE SEQUENCE</scope>
    <source>
        <strain evidence="3">SWU-2019-XX</strain>
        <tissue evidence="3">Muscle</tissue>
    </source>
</reference>
<evidence type="ECO:0000256" key="2">
    <source>
        <dbReference type="SAM" id="MobiDB-lite"/>
    </source>
</evidence>
<feature type="region of interest" description="Disordered" evidence="2">
    <location>
        <begin position="206"/>
        <end position="244"/>
    </location>
</feature>
<keyword evidence="1" id="KW-0175">Coiled coil</keyword>